<protein>
    <recommendedName>
        <fullName evidence="3">MoaD family protein</fullName>
    </recommendedName>
</protein>
<dbReference type="Pfam" id="PF02597">
    <property type="entry name" value="ThiS"/>
    <property type="match status" value="1"/>
</dbReference>
<dbReference type="SUPFAM" id="SSF54285">
    <property type="entry name" value="MoaD/ThiS"/>
    <property type="match status" value="1"/>
</dbReference>
<dbReference type="PANTHER" id="PTHR38031">
    <property type="entry name" value="SULFUR CARRIER PROTEIN SLR0821-RELATED"/>
    <property type="match status" value="1"/>
</dbReference>
<dbReference type="Proteomes" id="UP000070284">
    <property type="component" value="Unassembled WGS sequence"/>
</dbReference>
<keyword evidence="2" id="KW-1185">Reference proteome</keyword>
<dbReference type="CDD" id="cd17040">
    <property type="entry name" value="Ubl_MoaD_like"/>
    <property type="match status" value="1"/>
</dbReference>
<evidence type="ECO:0008006" key="3">
    <source>
        <dbReference type="Google" id="ProtNLM"/>
    </source>
</evidence>
<comment type="caution">
    <text evidence="1">The sequence shown here is derived from an EMBL/GenBank/DDBJ whole genome shotgun (WGS) entry which is preliminary data.</text>
</comment>
<dbReference type="EMBL" id="LHXO01000040">
    <property type="protein sequence ID" value="KXA94761.1"/>
    <property type="molecule type" value="Genomic_DNA"/>
</dbReference>
<proteinExistence type="predicted"/>
<dbReference type="NCBIfam" id="TIGR01687">
    <property type="entry name" value="moaD_arch"/>
    <property type="match status" value="1"/>
</dbReference>
<reference evidence="1 2" key="1">
    <citation type="journal article" date="2016" name="Sci. Rep.">
        <title>Metabolic traits of an uncultured archaeal lineage -MSBL1- from brine pools of the Red Sea.</title>
        <authorList>
            <person name="Mwirichia R."/>
            <person name="Alam I."/>
            <person name="Rashid M."/>
            <person name="Vinu M."/>
            <person name="Ba-Alawi W."/>
            <person name="Anthony Kamau A."/>
            <person name="Kamanda Ngugi D."/>
            <person name="Goker M."/>
            <person name="Klenk H.P."/>
            <person name="Bajic V."/>
            <person name="Stingl U."/>
        </authorList>
    </citation>
    <scope>NUCLEOTIDE SEQUENCE [LARGE SCALE GENOMIC DNA]</scope>
    <source>
        <strain evidence="1">SCGC-AAA259E19</strain>
    </source>
</reference>
<organism evidence="1 2">
    <name type="scientific">candidate division MSBL1 archaeon SCGC-AAA259E19</name>
    <dbReference type="NCBI Taxonomy" id="1698264"/>
    <lineage>
        <taxon>Archaea</taxon>
        <taxon>Methanobacteriati</taxon>
        <taxon>Methanobacteriota</taxon>
        <taxon>candidate division MSBL1</taxon>
    </lineage>
</organism>
<dbReference type="InterPro" id="IPR054834">
    <property type="entry name" value="SAMP1_3"/>
</dbReference>
<sequence>EDNFSVNSVKELLKTLSETEKELSEKLFEDEENLELEDSVNIMVNGRKINLLDGINTKLKDGDIVAIFPPVAGG</sequence>
<dbReference type="NCBIfam" id="NF041918">
    <property type="entry name" value="SAMP1"/>
    <property type="match status" value="1"/>
</dbReference>
<dbReference type="InterPro" id="IPR012675">
    <property type="entry name" value="Beta-grasp_dom_sf"/>
</dbReference>
<feature type="non-terminal residue" evidence="1">
    <location>
        <position position="1"/>
    </location>
</feature>
<dbReference type="PANTHER" id="PTHR38031:SF1">
    <property type="entry name" value="SULFUR CARRIER PROTEIN CYSO"/>
    <property type="match status" value="1"/>
</dbReference>
<dbReference type="Gene3D" id="3.10.20.30">
    <property type="match status" value="1"/>
</dbReference>
<name>A0A133UKQ6_9EURY</name>
<dbReference type="InterPro" id="IPR010038">
    <property type="entry name" value="MoaD_arc-typ"/>
</dbReference>
<accession>A0A133UKQ6</accession>
<dbReference type="AlphaFoldDB" id="A0A133UKQ6"/>
<evidence type="ECO:0000313" key="2">
    <source>
        <dbReference type="Proteomes" id="UP000070284"/>
    </source>
</evidence>
<dbReference type="InterPro" id="IPR016155">
    <property type="entry name" value="Mopterin_synth/thiamin_S_b"/>
</dbReference>
<gene>
    <name evidence="1" type="ORF">AKJ65_03450</name>
</gene>
<evidence type="ECO:0000313" key="1">
    <source>
        <dbReference type="EMBL" id="KXA94761.1"/>
    </source>
</evidence>
<dbReference type="InterPro" id="IPR052045">
    <property type="entry name" value="Sulfur_Carrier/Prot_Modifier"/>
</dbReference>
<dbReference type="InterPro" id="IPR003749">
    <property type="entry name" value="ThiS/MoaD-like"/>
</dbReference>